<sequence>MKFIMISAILVIVMTANITDCHHFMTGLSGFPGRGFPFPSRRDPFSRQEILQKMDRMEHRVNQYLDAAIGFETRRNATDVQVLQEIRSTDVPQFFNSLRQKLNATVPVTGTTIEGGAIVAPITGVNGTGQQFTTGYPGFPGRGPSFGLFGLNPRFQLPFPFRRDPYSRQEILQRMDRLEQWVNRYLDAAIGFETKRNATDVQVLQAIRNTDVPQFFNSLRQKLNATVPVAPITGVNGTGSVAIGA</sequence>
<keyword evidence="3" id="KW-1185">Reference proteome</keyword>
<evidence type="ECO:0000313" key="2">
    <source>
        <dbReference type="EMBL" id="CAD7640675.1"/>
    </source>
</evidence>
<proteinExistence type="predicted"/>
<reference evidence="2" key="1">
    <citation type="submission" date="2020-11" db="EMBL/GenBank/DDBJ databases">
        <authorList>
            <person name="Tran Van P."/>
        </authorList>
    </citation>
    <scope>NUCLEOTIDE SEQUENCE</scope>
</reference>
<gene>
    <name evidence="2" type="ORF">ONB1V03_LOCUS2686</name>
</gene>
<dbReference type="Proteomes" id="UP000728032">
    <property type="component" value="Unassembled WGS sequence"/>
</dbReference>
<dbReference type="EMBL" id="OC915489">
    <property type="protein sequence ID" value="CAD7640675.1"/>
    <property type="molecule type" value="Genomic_DNA"/>
</dbReference>
<accession>A0A7R9LFC7</accession>
<feature type="chain" id="PRO_5035591934" evidence="1">
    <location>
        <begin position="22"/>
        <end position="245"/>
    </location>
</feature>
<organism evidence="2">
    <name type="scientific">Oppiella nova</name>
    <dbReference type="NCBI Taxonomy" id="334625"/>
    <lineage>
        <taxon>Eukaryota</taxon>
        <taxon>Metazoa</taxon>
        <taxon>Ecdysozoa</taxon>
        <taxon>Arthropoda</taxon>
        <taxon>Chelicerata</taxon>
        <taxon>Arachnida</taxon>
        <taxon>Acari</taxon>
        <taxon>Acariformes</taxon>
        <taxon>Sarcoptiformes</taxon>
        <taxon>Oribatida</taxon>
        <taxon>Brachypylina</taxon>
        <taxon>Oppioidea</taxon>
        <taxon>Oppiidae</taxon>
        <taxon>Oppiella</taxon>
    </lineage>
</organism>
<dbReference type="AlphaFoldDB" id="A0A7R9LFC7"/>
<dbReference type="EMBL" id="CAJPVJ010000664">
    <property type="protein sequence ID" value="CAG2163102.1"/>
    <property type="molecule type" value="Genomic_DNA"/>
</dbReference>
<name>A0A7R9LFC7_9ACAR</name>
<evidence type="ECO:0000256" key="1">
    <source>
        <dbReference type="SAM" id="SignalP"/>
    </source>
</evidence>
<feature type="signal peptide" evidence="1">
    <location>
        <begin position="1"/>
        <end position="21"/>
    </location>
</feature>
<evidence type="ECO:0000313" key="3">
    <source>
        <dbReference type="Proteomes" id="UP000728032"/>
    </source>
</evidence>
<keyword evidence="1" id="KW-0732">Signal</keyword>
<protein>
    <submittedName>
        <fullName evidence="2">Uncharacterized protein</fullName>
    </submittedName>
</protein>